<dbReference type="AlphaFoldDB" id="A0A2N3HYI8"/>
<protein>
    <submittedName>
        <fullName evidence="1">Uncharacterized protein</fullName>
    </submittedName>
</protein>
<sequence>MNDYQKAIDSGNVSNYLLGRGEYFILNRDYGDHDISSVYMDLLNFGLENGEQQLYEQLDHDLKQTMLEELSIKEFTNLLGIIMFYHIYRIEEGRFQTNWNISLDLKKAISNKIIDLKNVGDISNINRILVLLEKRFDFILLD</sequence>
<proteinExistence type="predicted"/>
<evidence type="ECO:0000313" key="2">
    <source>
        <dbReference type="Proteomes" id="UP000233535"/>
    </source>
</evidence>
<dbReference type="OrthoDB" id="6866909at2"/>
<dbReference type="RefSeq" id="WP_101261269.1">
    <property type="nucleotide sequence ID" value="NZ_MVDD01000006.1"/>
</dbReference>
<keyword evidence="2" id="KW-1185">Reference proteome</keyword>
<accession>A0A2N3HYI8</accession>
<name>A0A2N3HYI8_9BACT</name>
<reference evidence="1 2" key="1">
    <citation type="journal article" date="2017" name="Front. Microbiol.">
        <title>Labilibaculum manganireducens gen. nov., sp. nov. and Labilibaculum filiforme sp. nov., Novel Bacteroidetes Isolated from Subsurface Sediments of the Baltic Sea.</title>
        <authorList>
            <person name="Vandieken V."/>
            <person name="Marshall I.P."/>
            <person name="Niemann H."/>
            <person name="Engelen B."/>
            <person name="Cypionka H."/>
        </authorList>
    </citation>
    <scope>NUCLEOTIDE SEQUENCE [LARGE SCALE GENOMIC DNA]</scope>
    <source>
        <strain evidence="1 2">59.16B</strain>
    </source>
</reference>
<organism evidence="1 2">
    <name type="scientific">Labilibaculum filiforme</name>
    <dbReference type="NCBI Taxonomy" id="1940526"/>
    <lineage>
        <taxon>Bacteria</taxon>
        <taxon>Pseudomonadati</taxon>
        <taxon>Bacteroidota</taxon>
        <taxon>Bacteroidia</taxon>
        <taxon>Marinilabiliales</taxon>
        <taxon>Marinifilaceae</taxon>
        <taxon>Labilibaculum</taxon>
    </lineage>
</organism>
<dbReference type="Proteomes" id="UP000233535">
    <property type="component" value="Unassembled WGS sequence"/>
</dbReference>
<dbReference type="EMBL" id="MVDD01000006">
    <property type="protein sequence ID" value="PKQ63063.1"/>
    <property type="molecule type" value="Genomic_DNA"/>
</dbReference>
<comment type="caution">
    <text evidence="1">The sequence shown here is derived from an EMBL/GenBank/DDBJ whole genome shotgun (WGS) entry which is preliminary data.</text>
</comment>
<gene>
    <name evidence="1" type="ORF">BZG02_09855</name>
</gene>
<evidence type="ECO:0000313" key="1">
    <source>
        <dbReference type="EMBL" id="PKQ63063.1"/>
    </source>
</evidence>